<dbReference type="InterPro" id="IPR036291">
    <property type="entry name" value="NAD(P)-bd_dom_sf"/>
</dbReference>
<organism evidence="2 3">
    <name type="scientific">Mycolicibacterium moriokaense</name>
    <dbReference type="NCBI Taxonomy" id="39691"/>
    <lineage>
        <taxon>Bacteria</taxon>
        <taxon>Bacillati</taxon>
        <taxon>Actinomycetota</taxon>
        <taxon>Actinomycetes</taxon>
        <taxon>Mycobacteriales</taxon>
        <taxon>Mycobacteriaceae</taxon>
        <taxon>Mycolicibacterium</taxon>
    </lineage>
</organism>
<dbReference type="InterPro" id="IPR020843">
    <property type="entry name" value="ER"/>
</dbReference>
<dbReference type="SUPFAM" id="SSF51735">
    <property type="entry name" value="NAD(P)-binding Rossmann-fold domains"/>
    <property type="match status" value="1"/>
</dbReference>
<feature type="domain" description="Enoyl reductase (ER)" evidence="1">
    <location>
        <begin position="11"/>
        <end position="323"/>
    </location>
</feature>
<dbReference type="AlphaFoldDB" id="A0AAD1H9C9"/>
<dbReference type="Pfam" id="PF08240">
    <property type="entry name" value="ADH_N"/>
    <property type="match status" value="1"/>
</dbReference>
<evidence type="ECO:0000313" key="3">
    <source>
        <dbReference type="Proteomes" id="UP000466681"/>
    </source>
</evidence>
<reference evidence="2 3" key="1">
    <citation type="journal article" date="2019" name="Emerg. Microbes Infect.">
        <title>Comprehensive subspecies identification of 175 nontuberculous mycobacteria species based on 7547 genomic profiles.</title>
        <authorList>
            <person name="Matsumoto Y."/>
            <person name="Kinjo T."/>
            <person name="Motooka D."/>
            <person name="Nabeya D."/>
            <person name="Jung N."/>
            <person name="Uechi K."/>
            <person name="Horii T."/>
            <person name="Iida T."/>
            <person name="Fujita J."/>
            <person name="Nakamura S."/>
        </authorList>
    </citation>
    <scope>NUCLEOTIDE SEQUENCE [LARGE SCALE GENOMIC DNA]</scope>
    <source>
        <strain evidence="2 3">JCM 6375</strain>
    </source>
</reference>
<dbReference type="RefSeq" id="WP_163658029.1">
    <property type="nucleotide sequence ID" value="NZ_AP022560.1"/>
</dbReference>
<dbReference type="InterPro" id="IPR051397">
    <property type="entry name" value="Zn-ADH-like_protein"/>
</dbReference>
<gene>
    <name evidence="2" type="ORF">MMOR_13650</name>
</gene>
<dbReference type="EMBL" id="AP022560">
    <property type="protein sequence ID" value="BBX00429.1"/>
    <property type="molecule type" value="Genomic_DNA"/>
</dbReference>
<dbReference type="KEGG" id="mmor:MMOR_13650"/>
<proteinExistence type="predicted"/>
<dbReference type="GO" id="GO:0016491">
    <property type="term" value="F:oxidoreductase activity"/>
    <property type="evidence" value="ECO:0007669"/>
    <property type="project" value="InterPro"/>
</dbReference>
<evidence type="ECO:0000313" key="2">
    <source>
        <dbReference type="EMBL" id="BBX00429.1"/>
    </source>
</evidence>
<sequence length="326" mass="33508">MRAWQVHGKGEPIDVLKLADVPIPPPGPGQLQVRVAAAGIGLPDVLMARATYPLTPPLPFTPGQELAGVVTAVGDGVDTPIGTRVMSTSGFIEGHGSFAEYTVVAAEQAFPVPNALDDAAAAGFWIPHMTGWLTLVDRGGIAAGDWLAVLGAAGGSGIAAVQLGNALGAKVLAVVGDEQKAQFCRDLGAEAVIVNRGGGLAEELRAATGGRGVDLIYDPVGGETAEQAHGALTRGGRLLAVGFASGRWPAIDTQLLVMTGTSVVGVFAGGYIRDELEAVHAKLSELVTAGRLRCAVTERVAFEELPKALQRLANREVIGKLVLNVP</sequence>
<protein>
    <submittedName>
        <fullName evidence="2">Oxidoreductase</fullName>
    </submittedName>
</protein>
<dbReference type="InterPro" id="IPR013149">
    <property type="entry name" value="ADH-like_C"/>
</dbReference>
<dbReference type="Proteomes" id="UP000466681">
    <property type="component" value="Chromosome"/>
</dbReference>
<dbReference type="Gene3D" id="3.40.50.720">
    <property type="entry name" value="NAD(P)-binding Rossmann-like Domain"/>
    <property type="match status" value="1"/>
</dbReference>
<dbReference type="PANTHER" id="PTHR43677:SF4">
    <property type="entry name" value="QUINONE OXIDOREDUCTASE-LIKE PROTEIN 2"/>
    <property type="match status" value="1"/>
</dbReference>
<dbReference type="InterPro" id="IPR011032">
    <property type="entry name" value="GroES-like_sf"/>
</dbReference>
<dbReference type="Gene3D" id="3.90.180.10">
    <property type="entry name" value="Medium-chain alcohol dehydrogenases, catalytic domain"/>
    <property type="match status" value="1"/>
</dbReference>
<dbReference type="InterPro" id="IPR013154">
    <property type="entry name" value="ADH-like_N"/>
</dbReference>
<dbReference type="SMART" id="SM00829">
    <property type="entry name" value="PKS_ER"/>
    <property type="match status" value="1"/>
</dbReference>
<evidence type="ECO:0000259" key="1">
    <source>
        <dbReference type="SMART" id="SM00829"/>
    </source>
</evidence>
<keyword evidence="3" id="KW-1185">Reference proteome</keyword>
<name>A0AAD1H9C9_9MYCO</name>
<dbReference type="SUPFAM" id="SSF50129">
    <property type="entry name" value="GroES-like"/>
    <property type="match status" value="1"/>
</dbReference>
<dbReference type="PANTHER" id="PTHR43677">
    <property type="entry name" value="SHORT-CHAIN DEHYDROGENASE/REDUCTASE"/>
    <property type="match status" value="1"/>
</dbReference>
<accession>A0AAD1H9C9</accession>
<dbReference type="Pfam" id="PF00107">
    <property type="entry name" value="ADH_zinc_N"/>
    <property type="match status" value="1"/>
</dbReference>
<dbReference type="CDD" id="cd08241">
    <property type="entry name" value="QOR1"/>
    <property type="match status" value="1"/>
</dbReference>